<feature type="compositionally biased region" description="Basic and acidic residues" evidence="1">
    <location>
        <begin position="191"/>
        <end position="204"/>
    </location>
</feature>
<proteinExistence type="predicted"/>
<feature type="compositionally biased region" description="Basic and acidic residues" evidence="1">
    <location>
        <begin position="67"/>
        <end position="77"/>
    </location>
</feature>
<dbReference type="GO" id="GO:0005930">
    <property type="term" value="C:axoneme"/>
    <property type="evidence" value="ECO:0007669"/>
    <property type="project" value="TreeGrafter"/>
</dbReference>
<feature type="region of interest" description="Disordered" evidence="1">
    <location>
        <begin position="181"/>
        <end position="204"/>
    </location>
</feature>
<dbReference type="PANTHER" id="PTHR14917:SF2">
    <property type="entry name" value="SPERMATOGENESIS-ASSOCIATED PROTEIN 7"/>
    <property type="match status" value="1"/>
</dbReference>
<dbReference type="KEGG" id="pvt:110088839"/>
<evidence type="ECO:0000313" key="2">
    <source>
        <dbReference type="Proteomes" id="UP001652642"/>
    </source>
</evidence>
<feature type="compositionally biased region" description="Pro residues" evidence="1">
    <location>
        <begin position="1"/>
        <end position="10"/>
    </location>
</feature>
<organism evidence="2 3">
    <name type="scientific">Pogona vitticeps</name>
    <name type="common">central bearded dragon</name>
    <dbReference type="NCBI Taxonomy" id="103695"/>
    <lineage>
        <taxon>Eukaryota</taxon>
        <taxon>Metazoa</taxon>
        <taxon>Chordata</taxon>
        <taxon>Craniata</taxon>
        <taxon>Vertebrata</taxon>
        <taxon>Euteleostomi</taxon>
        <taxon>Lepidosauria</taxon>
        <taxon>Squamata</taxon>
        <taxon>Bifurcata</taxon>
        <taxon>Unidentata</taxon>
        <taxon>Episquamata</taxon>
        <taxon>Toxicofera</taxon>
        <taxon>Iguania</taxon>
        <taxon>Acrodonta</taxon>
        <taxon>Agamidae</taxon>
        <taxon>Amphibolurinae</taxon>
        <taxon>Pogona</taxon>
    </lineage>
</organism>
<dbReference type="CTD" id="55812"/>
<gene>
    <name evidence="3" type="primary">SPATA7</name>
</gene>
<dbReference type="Pfam" id="PF15244">
    <property type="entry name" value="HSD3"/>
    <property type="match status" value="1"/>
</dbReference>
<dbReference type="OrthoDB" id="6263678at2759"/>
<dbReference type="Proteomes" id="UP001652642">
    <property type="component" value="Chromosome 1"/>
</dbReference>
<dbReference type="GO" id="GO:0036064">
    <property type="term" value="C:ciliary basal body"/>
    <property type="evidence" value="ECO:0007669"/>
    <property type="project" value="TreeGrafter"/>
</dbReference>
<reference evidence="2" key="1">
    <citation type="submission" date="2025-05" db="UniProtKB">
        <authorList>
            <consortium name="RefSeq"/>
        </authorList>
    </citation>
    <scope>NUCLEOTIDE SEQUENCE [LARGE SCALE GENOMIC DNA]</scope>
</reference>
<feature type="region of interest" description="Disordered" evidence="1">
    <location>
        <begin position="280"/>
        <end position="325"/>
    </location>
</feature>
<evidence type="ECO:0000256" key="1">
    <source>
        <dbReference type="SAM" id="MobiDB-lite"/>
    </source>
</evidence>
<dbReference type="GeneID" id="110088839"/>
<protein>
    <submittedName>
        <fullName evidence="3">Spermatogenesis-associated protein 7 isoform X1</fullName>
    </submittedName>
</protein>
<feature type="compositionally biased region" description="Basic and acidic residues" evidence="1">
    <location>
        <begin position="306"/>
        <end position="315"/>
    </location>
</feature>
<dbReference type="InParanoid" id="A0A6J0V6F4"/>
<feature type="compositionally biased region" description="Polar residues" evidence="1">
    <location>
        <begin position="229"/>
        <end position="245"/>
    </location>
</feature>
<feature type="region of interest" description="Disordered" evidence="1">
    <location>
        <begin position="1"/>
        <end position="88"/>
    </location>
</feature>
<evidence type="ECO:0000313" key="3">
    <source>
        <dbReference type="RefSeq" id="XP_020667085.2"/>
    </source>
</evidence>
<feature type="region of interest" description="Disordered" evidence="1">
    <location>
        <begin position="228"/>
        <end position="260"/>
    </location>
</feature>
<dbReference type="GO" id="GO:0120200">
    <property type="term" value="C:rod photoreceptor outer segment"/>
    <property type="evidence" value="ECO:0007669"/>
    <property type="project" value="TreeGrafter"/>
</dbReference>
<keyword evidence="2" id="KW-1185">Reference proteome</keyword>
<dbReference type="AlphaFoldDB" id="A0A6J0V6F4"/>
<dbReference type="RefSeq" id="XP_020667085.2">
    <property type="nucleotide sequence ID" value="XM_020811426.2"/>
</dbReference>
<accession>A0A6J0V6F4</accession>
<dbReference type="GO" id="GO:0045494">
    <property type="term" value="P:photoreceptor cell maintenance"/>
    <property type="evidence" value="ECO:0007669"/>
    <property type="project" value="TreeGrafter"/>
</dbReference>
<reference evidence="3" key="2">
    <citation type="submission" date="2025-08" db="UniProtKB">
        <authorList>
            <consortium name="RefSeq"/>
        </authorList>
    </citation>
    <scope>IDENTIFICATION</scope>
</reference>
<dbReference type="InterPro" id="IPR029357">
    <property type="entry name" value="SPATA7"/>
</dbReference>
<dbReference type="PANTHER" id="PTHR14917">
    <property type="entry name" value="SPERMATOGENESIS-ASSOCIATED PROTEIN 7"/>
    <property type="match status" value="1"/>
</dbReference>
<sequence>MGHLRPPPSVSFPVPGLNTPRGGGGCKASDGAHSNLAGCQARPWPARRREGGRRSGLLGAPLGYRTPPEKMGVRMEDGGGGSSRRRSNSVIEYIPRYGPASPFKGHLSTKSNAFCIDSSSHRLSSQYLIRDHMAVHYNKILSAKAAVDCSVPKSRLNSIKFSDQQRREKLKKEIERCEKEMISSKNVSRSSSRESRRPLSATYRKDSWQAEGNVGLATCAPSEERYMLATSSTPERQSTMSQSIEKPSKKAATKSSNISVSSLNTSASSLQRLHSKISCSSSSDSFTSKHPHKAQNVESKTSSGDLLDKHSEHFTSGRQPFTPRTLKSDAKSFLSQYRYYMPARRKIQDLPTQQVEAETQTEISSFQVDLVGSERKHTADFQKVVKEVEGTISAHADKPDELKAVSQFFSPRMTSPSSVQSPAVRRFQAEEEELLYLSFIQDITDEILRLGLFSNSALERLFERHIEQNRNHLDETKMHHLLEILKVDLGCKKEEKSTGGLYKYALPTDERAEHIQLASEVQREGKLTKSKGFLKAIDLIANQPPALNNECQKPESPNEIVRDVSDPACVEPNPSDLPATDENLDTSCTLPPTCSSSACDADFETSESLKGVDELKESFAELLPLSTYSAP</sequence>
<dbReference type="GO" id="GO:0000226">
    <property type="term" value="P:microtubule cytoskeleton organization"/>
    <property type="evidence" value="ECO:0007669"/>
    <property type="project" value="TreeGrafter"/>
</dbReference>
<dbReference type="GO" id="GO:0120206">
    <property type="term" value="C:photoreceptor distal connecting cilium"/>
    <property type="evidence" value="ECO:0007669"/>
    <property type="project" value="TreeGrafter"/>
</dbReference>
<name>A0A6J0V6F4_9SAUR</name>